<gene>
    <name evidence="1" type="ORF">ACOLOM_LOCUS10785</name>
</gene>
<comment type="caution">
    <text evidence="1">The sequence shown here is derived from an EMBL/GenBank/DDBJ whole genome shotgun (WGS) entry which is preliminary data.</text>
</comment>
<reference evidence="1" key="1">
    <citation type="submission" date="2021-06" db="EMBL/GenBank/DDBJ databases">
        <authorList>
            <person name="Kallberg Y."/>
            <person name="Tangrot J."/>
            <person name="Rosling A."/>
        </authorList>
    </citation>
    <scope>NUCLEOTIDE SEQUENCE</scope>
    <source>
        <strain evidence="1">CL356</strain>
    </source>
</reference>
<keyword evidence="2" id="KW-1185">Reference proteome</keyword>
<proteinExistence type="predicted"/>
<feature type="non-terminal residue" evidence="1">
    <location>
        <position position="45"/>
    </location>
</feature>
<organism evidence="1 2">
    <name type="scientific">Acaulospora colombiana</name>
    <dbReference type="NCBI Taxonomy" id="27376"/>
    <lineage>
        <taxon>Eukaryota</taxon>
        <taxon>Fungi</taxon>
        <taxon>Fungi incertae sedis</taxon>
        <taxon>Mucoromycota</taxon>
        <taxon>Glomeromycotina</taxon>
        <taxon>Glomeromycetes</taxon>
        <taxon>Diversisporales</taxon>
        <taxon>Acaulosporaceae</taxon>
        <taxon>Acaulospora</taxon>
    </lineage>
</organism>
<dbReference type="Proteomes" id="UP000789525">
    <property type="component" value="Unassembled WGS sequence"/>
</dbReference>
<protein>
    <submittedName>
        <fullName evidence="1">3434_t:CDS:1</fullName>
    </submittedName>
</protein>
<evidence type="ECO:0000313" key="1">
    <source>
        <dbReference type="EMBL" id="CAG8713324.1"/>
    </source>
</evidence>
<evidence type="ECO:0000313" key="2">
    <source>
        <dbReference type="Proteomes" id="UP000789525"/>
    </source>
</evidence>
<accession>A0ACA9PK79</accession>
<sequence>MTHSTNTIHKKKSNPQYRLALDVQKIYNRTWNKQQSVPSLLQNNR</sequence>
<dbReference type="EMBL" id="CAJVPT010036018">
    <property type="protein sequence ID" value="CAG8713324.1"/>
    <property type="molecule type" value="Genomic_DNA"/>
</dbReference>
<name>A0ACA9PK79_9GLOM</name>